<dbReference type="SUPFAM" id="SSF52317">
    <property type="entry name" value="Class I glutamine amidotransferase-like"/>
    <property type="match status" value="1"/>
</dbReference>
<comment type="similarity">
    <text evidence="3">Belongs to the peptidase C56 family. HSP31-like subfamily.</text>
</comment>
<evidence type="ECO:0000259" key="4">
    <source>
        <dbReference type="Pfam" id="PF01965"/>
    </source>
</evidence>
<protein>
    <submittedName>
        <fullName evidence="5">Type 1 glutamine amidotransferase domain-containing protein</fullName>
    </submittedName>
</protein>
<dbReference type="Proteomes" id="UP000245369">
    <property type="component" value="Chromosome"/>
</dbReference>
<keyword evidence="1" id="KW-0346">Stress response</keyword>
<dbReference type="CDD" id="cd03141">
    <property type="entry name" value="GATase1_Hsp31_like"/>
    <property type="match status" value="1"/>
</dbReference>
<organism evidence="5 6">
    <name type="scientific">Streptococcus sobrinus</name>
    <dbReference type="NCBI Taxonomy" id="1310"/>
    <lineage>
        <taxon>Bacteria</taxon>
        <taxon>Bacillati</taxon>
        <taxon>Bacillota</taxon>
        <taxon>Bacilli</taxon>
        <taxon>Lactobacillales</taxon>
        <taxon>Streptococcaceae</taxon>
        <taxon>Streptococcus</taxon>
    </lineage>
</organism>
<dbReference type="PANTHER" id="PTHR48094:SF11">
    <property type="entry name" value="GLUTATHIONE-INDEPENDENT GLYOXALASE HSP31-RELATED"/>
    <property type="match status" value="1"/>
</dbReference>
<dbReference type="InterPro" id="IPR050325">
    <property type="entry name" value="Prot/Nucl_acid_deglycase"/>
</dbReference>
<accession>A0ABM6W5U8</accession>
<dbReference type="InterPro" id="IPR002818">
    <property type="entry name" value="DJ-1/PfpI"/>
</dbReference>
<dbReference type="RefSeq" id="WP_028798511.1">
    <property type="nucleotide sequence ID" value="NZ_CP029490.1"/>
</dbReference>
<dbReference type="GeneID" id="93923825"/>
<dbReference type="Pfam" id="PF01965">
    <property type="entry name" value="DJ-1_PfpI"/>
    <property type="match status" value="1"/>
</dbReference>
<dbReference type="PANTHER" id="PTHR48094">
    <property type="entry name" value="PROTEIN/NUCLEIC ACID DEGLYCASE DJ-1-RELATED"/>
    <property type="match status" value="1"/>
</dbReference>
<evidence type="ECO:0000256" key="2">
    <source>
        <dbReference type="ARBA" id="ARBA00023239"/>
    </source>
</evidence>
<dbReference type="InterPro" id="IPR029062">
    <property type="entry name" value="Class_I_gatase-like"/>
</dbReference>
<evidence type="ECO:0000313" key="5">
    <source>
        <dbReference type="EMBL" id="AWN20698.1"/>
    </source>
</evidence>
<name>A0ABM6W5U8_9STRE</name>
<proteinExistence type="inferred from homology"/>
<keyword evidence="5" id="KW-0315">Glutamine amidotransferase</keyword>
<feature type="domain" description="DJ-1/PfpI" evidence="4">
    <location>
        <begin position="81"/>
        <end position="222"/>
    </location>
</feature>
<evidence type="ECO:0000313" key="6">
    <source>
        <dbReference type="Proteomes" id="UP000245369"/>
    </source>
</evidence>
<gene>
    <name evidence="5" type="ORF">DK182_04760</name>
</gene>
<sequence length="231" mass="25686">MKPILILATNQDHYEGYDIPTGLWLGELTHFIHIMEEKGIPFKIASLKGGEIPLDPYSLSEQFMDEQTLPYYDDLRFMSELVNSQSLDKLNPENYSAIYFAGGHGAMYDFVQDPRAAQWILAMTKMQKPVAAVCHGVAALTNQALEIDDQVFVEGKTVTGYTNAEELHVGHSDHVPFLLQDRLQRLGANFGEAGPFQSHVQLEGCLLTGQNPQSTKELAETLADMLLGEAE</sequence>
<evidence type="ECO:0000256" key="1">
    <source>
        <dbReference type="ARBA" id="ARBA00023016"/>
    </source>
</evidence>
<keyword evidence="2" id="KW-0456">Lyase</keyword>
<dbReference type="EMBL" id="CP029490">
    <property type="protein sequence ID" value="AWN20698.1"/>
    <property type="molecule type" value="Genomic_DNA"/>
</dbReference>
<evidence type="ECO:0000256" key="3">
    <source>
        <dbReference type="ARBA" id="ARBA00038493"/>
    </source>
</evidence>
<dbReference type="Gene3D" id="3.40.50.880">
    <property type="match status" value="1"/>
</dbReference>
<keyword evidence="6" id="KW-1185">Reference proteome</keyword>
<reference evidence="5 6" key="1">
    <citation type="submission" date="2018-05" db="EMBL/GenBank/DDBJ databases">
        <title>Complete genome sequences of Streptococcus sobrinus.</title>
        <authorList>
            <person name="Sales M."/>
            <person name="Jensen P.A."/>
        </authorList>
    </citation>
    <scope>NUCLEOTIDE SEQUENCE [LARGE SCALE GENOMIC DNA]</scope>
    <source>
        <strain evidence="5 6">SL1</strain>
    </source>
</reference>